<gene>
    <name evidence="1" type="ORF">ILEXP_LOCUS2955</name>
</gene>
<dbReference type="AlphaFoldDB" id="A0ABC8QU97"/>
<dbReference type="Proteomes" id="UP001642360">
    <property type="component" value="Unassembled WGS sequence"/>
</dbReference>
<proteinExistence type="predicted"/>
<evidence type="ECO:0000313" key="1">
    <source>
        <dbReference type="EMBL" id="CAK9135997.1"/>
    </source>
</evidence>
<sequence>MSHSSQQKRAGKKASHWDIKKALISRKVYSGSTTISPVRDRISLIGRKMRTLIHCDSLLWCGEISTKKEIAYRLGNSHCRARAPDIGEYERRTLLEQEVTPTQWASWAQSGAKLGDALQVQRLHQATARVIGTVGTGAEDVGEALGTRTGTNVPFRGVGPSTVTAGAEVLGDAMVVWAMPWWFGQCQVGTSHGLGEARRRRGGRAQGMLHPCVASLGTLAWATPSCRDQRATPSVREQQGADARHKH</sequence>
<accession>A0ABC8QU97</accession>
<protein>
    <submittedName>
        <fullName evidence="1">Uncharacterized protein</fullName>
    </submittedName>
</protein>
<keyword evidence="2" id="KW-1185">Reference proteome</keyword>
<evidence type="ECO:0000313" key="2">
    <source>
        <dbReference type="Proteomes" id="UP001642360"/>
    </source>
</evidence>
<name>A0ABC8QU97_9AQUA</name>
<organism evidence="1 2">
    <name type="scientific">Ilex paraguariensis</name>
    <name type="common">yerba mate</name>
    <dbReference type="NCBI Taxonomy" id="185542"/>
    <lineage>
        <taxon>Eukaryota</taxon>
        <taxon>Viridiplantae</taxon>
        <taxon>Streptophyta</taxon>
        <taxon>Embryophyta</taxon>
        <taxon>Tracheophyta</taxon>
        <taxon>Spermatophyta</taxon>
        <taxon>Magnoliopsida</taxon>
        <taxon>eudicotyledons</taxon>
        <taxon>Gunneridae</taxon>
        <taxon>Pentapetalae</taxon>
        <taxon>asterids</taxon>
        <taxon>campanulids</taxon>
        <taxon>Aquifoliales</taxon>
        <taxon>Aquifoliaceae</taxon>
        <taxon>Ilex</taxon>
    </lineage>
</organism>
<reference evidence="1 2" key="1">
    <citation type="submission" date="2024-02" db="EMBL/GenBank/DDBJ databases">
        <authorList>
            <person name="Vignale AGUSTIN F."/>
            <person name="Sosa J E."/>
            <person name="Modenutti C."/>
        </authorList>
    </citation>
    <scope>NUCLEOTIDE SEQUENCE [LARGE SCALE GENOMIC DNA]</scope>
</reference>
<dbReference type="EMBL" id="CAUOFW020000726">
    <property type="protein sequence ID" value="CAK9135997.1"/>
    <property type="molecule type" value="Genomic_DNA"/>
</dbReference>
<comment type="caution">
    <text evidence="1">The sequence shown here is derived from an EMBL/GenBank/DDBJ whole genome shotgun (WGS) entry which is preliminary data.</text>
</comment>